<feature type="transmembrane region" description="Helical" evidence="1">
    <location>
        <begin position="109"/>
        <end position="129"/>
    </location>
</feature>
<evidence type="ECO:0000256" key="1">
    <source>
        <dbReference type="SAM" id="Phobius"/>
    </source>
</evidence>
<sequence length="141" mass="15746">MFSNLKSLRWLGYTVGIAFLPIILRLLTCFFTQDSSIHISAYAIGDIILFSLIIQLSILTEIDNVSDPESSLWRERNKILGILWLIALSFLLCLSLISEGGKDLVNGTNLLLCSIVIAVVNFILGFRFFNYLTKTSRIVGG</sequence>
<dbReference type="STRING" id="1217705.F900_00456"/>
<evidence type="ECO:0000313" key="2">
    <source>
        <dbReference type="EMBL" id="ENX04117.1"/>
    </source>
</evidence>
<name>N9NN22_9GAMM</name>
<reference evidence="2 3" key="1">
    <citation type="submission" date="2013-02" db="EMBL/GenBank/DDBJ databases">
        <title>The Genome Sequence of Acinetobacter sp. ANC 3862.</title>
        <authorList>
            <consortium name="The Broad Institute Genome Sequencing Platform"/>
            <consortium name="The Broad Institute Genome Sequencing Center for Infectious Disease"/>
            <person name="Cerqueira G."/>
            <person name="Feldgarden M."/>
            <person name="Courvalin P."/>
            <person name="Perichon B."/>
            <person name="Grillot-Courvalin C."/>
            <person name="Clermont D."/>
            <person name="Rocha E."/>
            <person name="Yoon E.-J."/>
            <person name="Nemec A."/>
            <person name="Walker B."/>
            <person name="Young S.K."/>
            <person name="Zeng Q."/>
            <person name="Gargeya S."/>
            <person name="Fitzgerald M."/>
            <person name="Haas B."/>
            <person name="Abouelleil A."/>
            <person name="Alvarado L."/>
            <person name="Arachchi H.M."/>
            <person name="Berlin A.M."/>
            <person name="Chapman S.B."/>
            <person name="Dewar J."/>
            <person name="Goldberg J."/>
            <person name="Griggs A."/>
            <person name="Gujja S."/>
            <person name="Hansen M."/>
            <person name="Howarth C."/>
            <person name="Imamovic A."/>
            <person name="Larimer J."/>
            <person name="McCowan C."/>
            <person name="Murphy C."/>
            <person name="Neiman D."/>
            <person name="Pearson M."/>
            <person name="Priest M."/>
            <person name="Roberts A."/>
            <person name="Saif S."/>
            <person name="Shea T."/>
            <person name="Sisk P."/>
            <person name="Sykes S."/>
            <person name="Wortman J."/>
            <person name="Nusbaum C."/>
            <person name="Birren B."/>
        </authorList>
    </citation>
    <scope>NUCLEOTIDE SEQUENCE [LARGE SCALE GENOMIC DNA]</scope>
    <source>
        <strain evidence="2 3">ANC 3862</strain>
    </source>
</reference>
<gene>
    <name evidence="2" type="ORF">F900_00456</name>
</gene>
<dbReference type="HOGENOM" id="CLU_1821206_0_0_6"/>
<keyword evidence="1" id="KW-0812">Transmembrane</keyword>
<keyword evidence="1" id="KW-1133">Transmembrane helix</keyword>
<dbReference type="Proteomes" id="UP000013248">
    <property type="component" value="Unassembled WGS sequence"/>
</dbReference>
<feature type="transmembrane region" description="Helical" evidence="1">
    <location>
        <begin position="79"/>
        <end position="97"/>
    </location>
</feature>
<dbReference type="AlphaFoldDB" id="N9NN22"/>
<proteinExistence type="predicted"/>
<accession>N9NN22</accession>
<protein>
    <submittedName>
        <fullName evidence="2">Uncharacterized protein</fullName>
    </submittedName>
</protein>
<keyword evidence="1" id="KW-0472">Membrane</keyword>
<feature type="transmembrane region" description="Helical" evidence="1">
    <location>
        <begin position="12"/>
        <end position="33"/>
    </location>
</feature>
<organism evidence="2 3">
    <name type="scientific">Acinetobacter modestus</name>
    <dbReference type="NCBI Taxonomy" id="1776740"/>
    <lineage>
        <taxon>Bacteria</taxon>
        <taxon>Pseudomonadati</taxon>
        <taxon>Pseudomonadota</taxon>
        <taxon>Gammaproteobacteria</taxon>
        <taxon>Moraxellales</taxon>
        <taxon>Moraxellaceae</taxon>
        <taxon>Acinetobacter</taxon>
    </lineage>
</organism>
<feature type="transmembrane region" description="Helical" evidence="1">
    <location>
        <begin position="39"/>
        <end position="59"/>
    </location>
</feature>
<evidence type="ECO:0000313" key="3">
    <source>
        <dbReference type="Proteomes" id="UP000013248"/>
    </source>
</evidence>
<comment type="caution">
    <text evidence="2">The sequence shown here is derived from an EMBL/GenBank/DDBJ whole genome shotgun (WGS) entry which is preliminary data.</text>
</comment>
<dbReference type="EMBL" id="APRP01000005">
    <property type="protein sequence ID" value="ENX04117.1"/>
    <property type="molecule type" value="Genomic_DNA"/>
</dbReference>